<evidence type="ECO:0000256" key="2">
    <source>
        <dbReference type="ARBA" id="ARBA00004370"/>
    </source>
</evidence>
<evidence type="ECO:0000256" key="14">
    <source>
        <dbReference type="RuleBase" id="RU000461"/>
    </source>
</evidence>
<dbReference type="GO" id="GO:0016705">
    <property type="term" value="F:oxidoreductase activity, acting on paired donors, with incorporation or reduction of molecular oxygen"/>
    <property type="evidence" value="ECO:0007669"/>
    <property type="project" value="InterPro"/>
</dbReference>
<keyword evidence="9 14" id="KW-0560">Oxidoreductase</keyword>
<dbReference type="Proteomes" id="UP000307440">
    <property type="component" value="Unassembled WGS sequence"/>
</dbReference>
<dbReference type="SUPFAM" id="SSF48264">
    <property type="entry name" value="Cytochrome P450"/>
    <property type="match status" value="1"/>
</dbReference>
<dbReference type="PROSITE" id="PS00086">
    <property type="entry name" value="CYTOCHROME_P450"/>
    <property type="match status" value="1"/>
</dbReference>
<evidence type="ECO:0000256" key="1">
    <source>
        <dbReference type="ARBA" id="ARBA00001971"/>
    </source>
</evidence>
<feature type="binding site" description="axial binding residue" evidence="13">
    <location>
        <position position="480"/>
    </location>
    <ligand>
        <name>heme</name>
        <dbReference type="ChEBI" id="CHEBI:30413"/>
    </ligand>
    <ligandPart>
        <name>Fe</name>
        <dbReference type="ChEBI" id="CHEBI:18248"/>
    </ligandPart>
</feature>
<organism evidence="15 16">
    <name type="scientific">Coprinopsis marcescibilis</name>
    <name type="common">Agaric fungus</name>
    <name type="synonym">Psathyrella marcescibilis</name>
    <dbReference type="NCBI Taxonomy" id="230819"/>
    <lineage>
        <taxon>Eukaryota</taxon>
        <taxon>Fungi</taxon>
        <taxon>Dikarya</taxon>
        <taxon>Basidiomycota</taxon>
        <taxon>Agaricomycotina</taxon>
        <taxon>Agaricomycetes</taxon>
        <taxon>Agaricomycetidae</taxon>
        <taxon>Agaricales</taxon>
        <taxon>Agaricineae</taxon>
        <taxon>Psathyrellaceae</taxon>
        <taxon>Coprinopsis</taxon>
    </lineage>
</organism>
<reference evidence="15 16" key="1">
    <citation type="journal article" date="2019" name="Nat. Ecol. Evol.">
        <title>Megaphylogeny resolves global patterns of mushroom evolution.</title>
        <authorList>
            <person name="Varga T."/>
            <person name="Krizsan K."/>
            <person name="Foldi C."/>
            <person name="Dima B."/>
            <person name="Sanchez-Garcia M."/>
            <person name="Sanchez-Ramirez S."/>
            <person name="Szollosi G.J."/>
            <person name="Szarkandi J.G."/>
            <person name="Papp V."/>
            <person name="Albert L."/>
            <person name="Andreopoulos W."/>
            <person name="Angelini C."/>
            <person name="Antonin V."/>
            <person name="Barry K.W."/>
            <person name="Bougher N.L."/>
            <person name="Buchanan P."/>
            <person name="Buyck B."/>
            <person name="Bense V."/>
            <person name="Catcheside P."/>
            <person name="Chovatia M."/>
            <person name="Cooper J."/>
            <person name="Damon W."/>
            <person name="Desjardin D."/>
            <person name="Finy P."/>
            <person name="Geml J."/>
            <person name="Haridas S."/>
            <person name="Hughes K."/>
            <person name="Justo A."/>
            <person name="Karasinski D."/>
            <person name="Kautmanova I."/>
            <person name="Kiss B."/>
            <person name="Kocsube S."/>
            <person name="Kotiranta H."/>
            <person name="LaButti K.M."/>
            <person name="Lechner B.E."/>
            <person name="Liimatainen K."/>
            <person name="Lipzen A."/>
            <person name="Lukacs Z."/>
            <person name="Mihaltcheva S."/>
            <person name="Morgado L.N."/>
            <person name="Niskanen T."/>
            <person name="Noordeloos M.E."/>
            <person name="Ohm R.A."/>
            <person name="Ortiz-Santana B."/>
            <person name="Ovrebo C."/>
            <person name="Racz N."/>
            <person name="Riley R."/>
            <person name="Savchenko A."/>
            <person name="Shiryaev A."/>
            <person name="Soop K."/>
            <person name="Spirin V."/>
            <person name="Szebenyi C."/>
            <person name="Tomsovsky M."/>
            <person name="Tulloss R.E."/>
            <person name="Uehling J."/>
            <person name="Grigoriev I.V."/>
            <person name="Vagvolgyi C."/>
            <person name="Papp T."/>
            <person name="Martin F.M."/>
            <person name="Miettinen O."/>
            <person name="Hibbett D.S."/>
            <person name="Nagy L.G."/>
        </authorList>
    </citation>
    <scope>NUCLEOTIDE SEQUENCE [LARGE SCALE GENOMIC DNA]</scope>
    <source>
        <strain evidence="15 16">CBS 121175</strain>
    </source>
</reference>
<keyword evidence="8" id="KW-1133">Transmembrane helix</keyword>
<dbReference type="PANTHER" id="PTHR24305:SF166">
    <property type="entry name" value="CYTOCHROME P450 12A4, MITOCHONDRIAL-RELATED"/>
    <property type="match status" value="1"/>
</dbReference>
<evidence type="ECO:0000256" key="13">
    <source>
        <dbReference type="PIRSR" id="PIRSR602401-1"/>
    </source>
</evidence>
<dbReference type="GO" id="GO:0016020">
    <property type="term" value="C:membrane"/>
    <property type="evidence" value="ECO:0007669"/>
    <property type="project" value="UniProtKB-SubCell"/>
</dbReference>
<dbReference type="EMBL" id="ML210154">
    <property type="protein sequence ID" value="TFK28630.1"/>
    <property type="molecule type" value="Genomic_DNA"/>
</dbReference>
<evidence type="ECO:0000313" key="15">
    <source>
        <dbReference type="EMBL" id="TFK28630.1"/>
    </source>
</evidence>
<evidence type="ECO:0000256" key="3">
    <source>
        <dbReference type="ARBA" id="ARBA00004721"/>
    </source>
</evidence>
<sequence>MSHSILFGSQKESAIAWSGVALLAVLVASRIITHKQNLTQLGHLPGLRTAYTFLSLPAALFPRSRWLWFPGLNFLWQNRKNLYKPYGVGIDTISWMGWLTGTTMILSSNIEVMRAISPGTKSDWHKPDFSTELLKTFGDNIFAASGGEAWRSHRRAMGPAFTQGLYQLVWRKTASLYREMVATEGWADGHSVEINRIQDHTSKFSLLILSSCCLGLNFEWLERELASVDDTEMSLLRALEVVNTQMVLGLIPSWVLRLPFKYFRDYVKASRMILEWIGAQVVERKDIIRSRSELGADQLAEDCFTMMVKANEEEGSKFRMTDQELVGNMYILLFAGHDSTSNALAATLAYLAIDTDIQDEIVEQIVSVVGWDRDTEFDDYRKLDKVLAAFFEGTRLYPPASLLFRESLVDTTIPIQGPVGEDGTKLLPIRKGTLVVIDLIGMQHNERYFDEPEKFKPWRWLGLSPVSDAMTAFGAGPRACIGRQFATTEAVALLTMFLRDWKVEPLLSSGETLEGWKERVFDANLRLTLGMKDLPLRLVRREKSG</sequence>
<dbReference type="InterPro" id="IPR001128">
    <property type="entry name" value="Cyt_P450"/>
</dbReference>
<comment type="cofactor">
    <cofactor evidence="1 13">
        <name>heme</name>
        <dbReference type="ChEBI" id="CHEBI:30413"/>
    </cofactor>
</comment>
<keyword evidence="12" id="KW-0472">Membrane</keyword>
<dbReference type="AlphaFoldDB" id="A0A5C3L7A5"/>
<evidence type="ECO:0000256" key="9">
    <source>
        <dbReference type="ARBA" id="ARBA00023002"/>
    </source>
</evidence>
<keyword evidence="6" id="KW-0812">Transmembrane</keyword>
<evidence type="ECO:0000313" key="16">
    <source>
        <dbReference type="Proteomes" id="UP000307440"/>
    </source>
</evidence>
<protein>
    <submittedName>
        <fullName evidence="15">Cytochrome P450</fullName>
    </submittedName>
</protein>
<proteinExistence type="inferred from homology"/>
<dbReference type="OrthoDB" id="1470350at2759"/>
<keyword evidence="11 14" id="KW-0503">Monooxygenase</keyword>
<dbReference type="InterPro" id="IPR036396">
    <property type="entry name" value="Cyt_P450_sf"/>
</dbReference>
<dbReference type="PANTHER" id="PTHR24305">
    <property type="entry name" value="CYTOCHROME P450"/>
    <property type="match status" value="1"/>
</dbReference>
<dbReference type="PRINTS" id="PR00463">
    <property type="entry name" value="EP450I"/>
</dbReference>
<dbReference type="Gene3D" id="1.10.630.10">
    <property type="entry name" value="Cytochrome P450"/>
    <property type="match status" value="1"/>
</dbReference>
<dbReference type="PRINTS" id="PR00385">
    <property type="entry name" value="P450"/>
</dbReference>
<evidence type="ECO:0000256" key="11">
    <source>
        <dbReference type="ARBA" id="ARBA00023033"/>
    </source>
</evidence>
<keyword evidence="5 13" id="KW-0349">Heme</keyword>
<evidence type="ECO:0000256" key="8">
    <source>
        <dbReference type="ARBA" id="ARBA00022989"/>
    </source>
</evidence>
<dbReference type="GO" id="GO:0020037">
    <property type="term" value="F:heme binding"/>
    <property type="evidence" value="ECO:0007669"/>
    <property type="project" value="InterPro"/>
</dbReference>
<evidence type="ECO:0000256" key="12">
    <source>
        <dbReference type="ARBA" id="ARBA00023136"/>
    </source>
</evidence>
<keyword evidence="16" id="KW-1185">Reference proteome</keyword>
<comment type="similarity">
    <text evidence="4 14">Belongs to the cytochrome P450 family.</text>
</comment>
<gene>
    <name evidence="15" type="ORF">FA15DRAFT_633567</name>
</gene>
<accession>A0A5C3L7A5</accession>
<dbReference type="GO" id="GO:0005506">
    <property type="term" value="F:iron ion binding"/>
    <property type="evidence" value="ECO:0007669"/>
    <property type="project" value="InterPro"/>
</dbReference>
<dbReference type="STRING" id="230819.A0A5C3L7A5"/>
<dbReference type="InterPro" id="IPR050121">
    <property type="entry name" value="Cytochrome_P450_monoxygenase"/>
</dbReference>
<dbReference type="GO" id="GO:0004497">
    <property type="term" value="F:monooxygenase activity"/>
    <property type="evidence" value="ECO:0007669"/>
    <property type="project" value="UniProtKB-KW"/>
</dbReference>
<evidence type="ECO:0000256" key="4">
    <source>
        <dbReference type="ARBA" id="ARBA00010617"/>
    </source>
</evidence>
<dbReference type="InterPro" id="IPR002401">
    <property type="entry name" value="Cyt_P450_E_grp-I"/>
</dbReference>
<evidence type="ECO:0000256" key="6">
    <source>
        <dbReference type="ARBA" id="ARBA00022692"/>
    </source>
</evidence>
<dbReference type="InterPro" id="IPR017972">
    <property type="entry name" value="Cyt_P450_CS"/>
</dbReference>
<evidence type="ECO:0000256" key="7">
    <source>
        <dbReference type="ARBA" id="ARBA00022723"/>
    </source>
</evidence>
<evidence type="ECO:0000256" key="10">
    <source>
        <dbReference type="ARBA" id="ARBA00023004"/>
    </source>
</evidence>
<evidence type="ECO:0000256" key="5">
    <source>
        <dbReference type="ARBA" id="ARBA00022617"/>
    </source>
</evidence>
<keyword evidence="10 13" id="KW-0408">Iron</keyword>
<name>A0A5C3L7A5_COPMA</name>
<comment type="subcellular location">
    <subcellularLocation>
        <location evidence="2">Membrane</location>
    </subcellularLocation>
</comment>
<dbReference type="Pfam" id="PF00067">
    <property type="entry name" value="p450"/>
    <property type="match status" value="1"/>
</dbReference>
<keyword evidence="7 13" id="KW-0479">Metal-binding</keyword>
<comment type="pathway">
    <text evidence="3">Secondary metabolite biosynthesis; terpenoid biosynthesis.</text>
</comment>